<gene>
    <name evidence="1" type="ORF">DUI87_24970</name>
</gene>
<evidence type="ECO:0000313" key="1">
    <source>
        <dbReference type="EMBL" id="RMB98751.1"/>
    </source>
</evidence>
<protein>
    <submittedName>
        <fullName evidence="1">Uncharacterized protein</fullName>
    </submittedName>
</protein>
<dbReference type="EMBL" id="QRBI01000152">
    <property type="protein sequence ID" value="RMB98751.1"/>
    <property type="molecule type" value="Genomic_DNA"/>
</dbReference>
<organism evidence="1 2">
    <name type="scientific">Hirundo rustica rustica</name>
    <dbReference type="NCBI Taxonomy" id="333673"/>
    <lineage>
        <taxon>Eukaryota</taxon>
        <taxon>Metazoa</taxon>
        <taxon>Chordata</taxon>
        <taxon>Craniata</taxon>
        <taxon>Vertebrata</taxon>
        <taxon>Euteleostomi</taxon>
        <taxon>Archelosauria</taxon>
        <taxon>Archosauria</taxon>
        <taxon>Dinosauria</taxon>
        <taxon>Saurischia</taxon>
        <taxon>Theropoda</taxon>
        <taxon>Coelurosauria</taxon>
        <taxon>Aves</taxon>
        <taxon>Neognathae</taxon>
        <taxon>Neoaves</taxon>
        <taxon>Telluraves</taxon>
        <taxon>Australaves</taxon>
        <taxon>Passeriformes</taxon>
        <taxon>Sylvioidea</taxon>
        <taxon>Hirundinidae</taxon>
        <taxon>Hirundo</taxon>
    </lineage>
</organism>
<dbReference type="AlphaFoldDB" id="A0A3M0JCJ1"/>
<keyword evidence="2" id="KW-1185">Reference proteome</keyword>
<reference evidence="1 2" key="1">
    <citation type="submission" date="2018-07" db="EMBL/GenBank/DDBJ databases">
        <title>A high quality draft genome assembly of the barn swallow (H. rustica rustica).</title>
        <authorList>
            <person name="Formenti G."/>
            <person name="Chiara M."/>
            <person name="Poveda L."/>
            <person name="Francoijs K.-J."/>
            <person name="Bonisoli-Alquati A."/>
            <person name="Canova L."/>
            <person name="Gianfranceschi L."/>
            <person name="Horner D.S."/>
            <person name="Saino N."/>
        </authorList>
    </citation>
    <scope>NUCLEOTIDE SEQUENCE [LARGE SCALE GENOMIC DNA]</scope>
    <source>
        <strain evidence="1">Chelidonia</strain>
        <tissue evidence="1">Blood</tissue>
    </source>
</reference>
<proteinExistence type="predicted"/>
<name>A0A3M0JCJ1_HIRRU</name>
<evidence type="ECO:0000313" key="2">
    <source>
        <dbReference type="Proteomes" id="UP000269221"/>
    </source>
</evidence>
<sequence>MLLMDLGRERDSTCELLREDQIISKVPYSMGQILDARYNNARANQWLHSGPLRKALYSVLPQPESKVQFTYNLVNWTLEGLNSSGQNCSNGNEMSVFLIADKLGYLSPTVKRIHPTSNLKVYPTREKVTIYFILVHFLISSHFLRYQLGIIDIIAQSGKYRSWKIIKKNPNGQVLHQPQSFVAMAYAKENANLLIFSMGRNTAYVCLNRFDWP</sequence>
<accession>A0A3M0JCJ1</accession>
<comment type="caution">
    <text evidence="1">The sequence shown here is derived from an EMBL/GenBank/DDBJ whole genome shotgun (WGS) entry which is preliminary data.</text>
</comment>
<dbReference type="Proteomes" id="UP000269221">
    <property type="component" value="Unassembled WGS sequence"/>
</dbReference>